<keyword evidence="10" id="KW-1185">Reference proteome</keyword>
<evidence type="ECO:0000259" key="8">
    <source>
        <dbReference type="Pfam" id="PF00361"/>
    </source>
</evidence>
<feature type="transmembrane region" description="Helical" evidence="7">
    <location>
        <begin position="75"/>
        <end position="101"/>
    </location>
</feature>
<evidence type="ECO:0000256" key="6">
    <source>
        <dbReference type="RuleBase" id="RU000320"/>
    </source>
</evidence>
<evidence type="ECO:0000313" key="10">
    <source>
        <dbReference type="Proteomes" id="UP000053707"/>
    </source>
</evidence>
<feature type="transmembrane region" description="Helical" evidence="7">
    <location>
        <begin position="467"/>
        <end position="488"/>
    </location>
</feature>
<dbReference type="AlphaFoldDB" id="A0A101ACM0"/>
<dbReference type="NCBIfam" id="TIGR01972">
    <property type="entry name" value="NDH_I_M"/>
    <property type="match status" value="1"/>
</dbReference>
<dbReference type="GO" id="GO:0048039">
    <property type="term" value="F:ubiquinone binding"/>
    <property type="evidence" value="ECO:0007669"/>
    <property type="project" value="TreeGrafter"/>
</dbReference>
<keyword evidence="5 7" id="KW-0472">Membrane</keyword>
<feature type="transmembrane region" description="Helical" evidence="7">
    <location>
        <begin position="175"/>
        <end position="196"/>
    </location>
</feature>
<dbReference type="GO" id="GO:0003954">
    <property type="term" value="F:NADH dehydrogenase activity"/>
    <property type="evidence" value="ECO:0007669"/>
    <property type="project" value="TreeGrafter"/>
</dbReference>
<feature type="transmembrane region" description="Helical" evidence="7">
    <location>
        <begin position="35"/>
        <end position="55"/>
    </location>
</feature>
<dbReference type="PANTHER" id="PTHR43507">
    <property type="entry name" value="NADH-UBIQUINONE OXIDOREDUCTASE CHAIN 4"/>
    <property type="match status" value="1"/>
</dbReference>
<feature type="transmembrane region" description="Helical" evidence="7">
    <location>
        <begin position="323"/>
        <end position="342"/>
    </location>
</feature>
<feature type="transmembrane region" description="Helical" evidence="7">
    <location>
        <begin position="427"/>
        <end position="447"/>
    </location>
</feature>
<keyword evidence="3 6" id="KW-0812">Transmembrane</keyword>
<dbReference type="InterPro" id="IPR003918">
    <property type="entry name" value="NADH_UbQ_OxRdtase"/>
</dbReference>
<feature type="transmembrane region" description="Helical" evidence="7">
    <location>
        <begin position="227"/>
        <end position="246"/>
    </location>
</feature>
<feature type="transmembrane region" description="Helical" evidence="7">
    <location>
        <begin position="392"/>
        <end position="415"/>
    </location>
</feature>
<feature type="transmembrane region" description="Helical" evidence="7">
    <location>
        <begin position="144"/>
        <end position="163"/>
    </location>
</feature>
<feature type="transmembrane region" description="Helical" evidence="7">
    <location>
        <begin position="122"/>
        <end position="138"/>
    </location>
</feature>
<comment type="subcellular location">
    <subcellularLocation>
        <location evidence="1">Endomembrane system</location>
        <topology evidence="1">Multi-pass membrane protein</topology>
    </subcellularLocation>
    <subcellularLocation>
        <location evidence="6">Membrane</location>
        <topology evidence="6">Multi-pass membrane protein</topology>
    </subcellularLocation>
</comment>
<dbReference type="GO" id="GO:0042773">
    <property type="term" value="P:ATP synthesis coupled electron transport"/>
    <property type="evidence" value="ECO:0007669"/>
    <property type="project" value="InterPro"/>
</dbReference>
<evidence type="ECO:0000256" key="3">
    <source>
        <dbReference type="ARBA" id="ARBA00022692"/>
    </source>
</evidence>
<dbReference type="PRINTS" id="PR01437">
    <property type="entry name" value="NUOXDRDTASE4"/>
</dbReference>
<accession>A0A101ACM0</accession>
<name>A0A101ACM0_9MYCO</name>
<keyword evidence="4 7" id="KW-1133">Transmembrane helix</keyword>
<dbReference type="Proteomes" id="UP000053707">
    <property type="component" value="Unassembled WGS sequence"/>
</dbReference>
<dbReference type="GO" id="GO:0015990">
    <property type="term" value="P:electron transport coupled proton transport"/>
    <property type="evidence" value="ECO:0007669"/>
    <property type="project" value="TreeGrafter"/>
</dbReference>
<evidence type="ECO:0000313" key="9">
    <source>
        <dbReference type="EMBL" id="KUI20438.1"/>
    </source>
</evidence>
<evidence type="ECO:0000256" key="2">
    <source>
        <dbReference type="ARBA" id="ARBA00009025"/>
    </source>
</evidence>
<feature type="transmembrane region" description="Helical" evidence="7">
    <location>
        <begin position="6"/>
        <end position="28"/>
    </location>
</feature>
<proteinExistence type="inferred from homology"/>
<dbReference type="GO" id="GO:0016020">
    <property type="term" value="C:membrane"/>
    <property type="evidence" value="ECO:0007669"/>
    <property type="project" value="UniProtKB-SubCell"/>
</dbReference>
<sequence>MVNNFPWLTVLWATPTVGAALTILLPAAQRVLAKWFALAVSIAVLAITAVVAVGFQPGGEQYQFVESHRWIPSFGTGYILGVDGIALAIVVLTAVLVPLLIIAGWNDADGQTGLRGRSVQTYLALTLAVEGMVLMSLVSLDILLFYVFFEAMLIPMYFLIGGFGGENRSKAAVKFLLYNLFGGLIMLAAVIGLYVVTASSDAFAAGTFDFREIVSAVSSGEFAVNPAVMNLLFGGFMFAFAVKAPLWPFHRWLPDAAVEATPASAVLMMAVMDKVGTFGMLRYCLQLFPDASTYFQPLVVTLAVIGIVYGAILAIGQTDVMRLIAYTSISHFGFIILGIFVMTSQGQSGSTLYMINHGLSTAALFLIAGFLVSRRGTRLIRAFGGVQKVAPVMAGTFLVAGLATLSLPGLAPFISEFLVLIGTFTRYPVLAVFAATALVLSAIYILWMYQRMMTGAVTEGNERVRDLVPRELVVVAPLIALLIVLGVYPKPALDVINPAVDHTLTTIDQPDPVPRVAEGPRP</sequence>
<evidence type="ECO:0000256" key="4">
    <source>
        <dbReference type="ARBA" id="ARBA00022989"/>
    </source>
</evidence>
<dbReference type="InterPro" id="IPR010227">
    <property type="entry name" value="NADH_Q_OxRdtase_chainM/4"/>
</dbReference>
<evidence type="ECO:0000256" key="7">
    <source>
        <dbReference type="SAM" id="Phobius"/>
    </source>
</evidence>
<evidence type="ECO:0000256" key="1">
    <source>
        <dbReference type="ARBA" id="ARBA00004127"/>
    </source>
</evidence>
<keyword evidence="9" id="KW-0830">Ubiquinone</keyword>
<protein>
    <submittedName>
        <fullName evidence="9">NADH:ubiquinone oxidoreductase subunit M</fullName>
    </submittedName>
</protein>
<comment type="caution">
    <text evidence="9">The sequence shown here is derived from an EMBL/GenBank/DDBJ whole genome shotgun (WGS) entry which is preliminary data.</text>
</comment>
<evidence type="ECO:0000256" key="5">
    <source>
        <dbReference type="ARBA" id="ARBA00023136"/>
    </source>
</evidence>
<dbReference type="InterPro" id="IPR001750">
    <property type="entry name" value="ND/Mrp_TM"/>
</dbReference>
<feature type="transmembrane region" description="Helical" evidence="7">
    <location>
        <begin position="294"/>
        <end position="316"/>
    </location>
</feature>
<gene>
    <name evidence="9" type="ORF">AU192_16160</name>
</gene>
<feature type="domain" description="NADH:quinone oxidoreductase/Mrp antiporter transmembrane" evidence="8">
    <location>
        <begin position="139"/>
        <end position="439"/>
    </location>
</feature>
<dbReference type="EMBL" id="LQIR01000003">
    <property type="protein sequence ID" value="KUI20438.1"/>
    <property type="molecule type" value="Genomic_DNA"/>
</dbReference>
<dbReference type="Pfam" id="PF00361">
    <property type="entry name" value="Proton_antipo_M"/>
    <property type="match status" value="1"/>
</dbReference>
<reference evidence="9 10" key="1">
    <citation type="submission" date="2016-01" db="EMBL/GenBank/DDBJ databases">
        <authorList>
            <consortium name="TB Trials Study Group"/>
            <person name="Sutton G."/>
            <person name="Brinkac L."/>
            <person name="Sanka R."/>
            <person name="Adams M."/>
            <person name="Lau E.L."/>
            <person name="Macaden R."/>
            <person name="Grewal H.M.S."/>
        </authorList>
    </citation>
    <scope>NUCLEOTIDE SEQUENCE [LARGE SCALE GENOMIC DNA]</scope>
    <source>
        <strain evidence="9 10">IS-1744</strain>
    </source>
</reference>
<dbReference type="NCBIfam" id="NF004500">
    <property type="entry name" value="PRK05846.1-4"/>
    <property type="match status" value="1"/>
</dbReference>
<organism evidence="9 10">
    <name type="scientific">Mycobacterium lehmannii</name>
    <dbReference type="NCBI Taxonomy" id="2048550"/>
    <lineage>
        <taxon>Bacteria</taxon>
        <taxon>Bacillati</taxon>
        <taxon>Actinomycetota</taxon>
        <taxon>Actinomycetes</taxon>
        <taxon>Mycobacteriales</taxon>
        <taxon>Mycobacteriaceae</taxon>
        <taxon>Mycobacterium</taxon>
    </lineage>
</organism>
<dbReference type="GO" id="GO:0008137">
    <property type="term" value="F:NADH dehydrogenase (ubiquinone) activity"/>
    <property type="evidence" value="ECO:0007669"/>
    <property type="project" value="InterPro"/>
</dbReference>
<dbReference type="PANTHER" id="PTHR43507:SF1">
    <property type="entry name" value="NADH-UBIQUINONE OXIDOREDUCTASE CHAIN 4"/>
    <property type="match status" value="1"/>
</dbReference>
<feature type="transmembrane region" description="Helical" evidence="7">
    <location>
        <begin position="354"/>
        <end position="372"/>
    </location>
</feature>
<feature type="transmembrane region" description="Helical" evidence="7">
    <location>
        <begin position="266"/>
        <end position="288"/>
    </location>
</feature>
<dbReference type="GO" id="GO:0012505">
    <property type="term" value="C:endomembrane system"/>
    <property type="evidence" value="ECO:0007669"/>
    <property type="project" value="UniProtKB-SubCell"/>
</dbReference>
<comment type="similarity">
    <text evidence="2">Belongs to the complex I subunit 4 family.</text>
</comment>